<gene>
    <name evidence="6" type="ORF">MNQ99_17675</name>
</gene>
<evidence type="ECO:0000256" key="3">
    <source>
        <dbReference type="ARBA" id="ARBA00022741"/>
    </source>
</evidence>
<feature type="domain" description="ABC transporter" evidence="5">
    <location>
        <begin position="8"/>
        <end position="243"/>
    </location>
</feature>
<name>A0ABY3WBM3_9MICC</name>
<dbReference type="PANTHER" id="PTHR43790:SF9">
    <property type="entry name" value="GALACTOFURANOSE TRANSPORTER ATP-BINDING PROTEIN YTFR"/>
    <property type="match status" value="1"/>
</dbReference>
<dbReference type="InterPro" id="IPR003593">
    <property type="entry name" value="AAA+_ATPase"/>
</dbReference>
<evidence type="ECO:0000256" key="2">
    <source>
        <dbReference type="ARBA" id="ARBA00022737"/>
    </source>
</evidence>
<dbReference type="Gene3D" id="3.40.50.300">
    <property type="entry name" value="P-loop containing nucleotide triphosphate hydrolases"/>
    <property type="match status" value="2"/>
</dbReference>
<dbReference type="InterPro" id="IPR027417">
    <property type="entry name" value="P-loop_NTPase"/>
</dbReference>
<dbReference type="RefSeq" id="WP_241913906.1">
    <property type="nucleotide sequence ID" value="NZ_CP093326.1"/>
</dbReference>
<keyword evidence="3" id="KW-0547">Nucleotide-binding</keyword>
<keyword evidence="2" id="KW-0677">Repeat</keyword>
<dbReference type="Proteomes" id="UP000829069">
    <property type="component" value="Chromosome"/>
</dbReference>
<accession>A0ABY3WBM3</accession>
<reference evidence="6 7" key="1">
    <citation type="submission" date="2022-03" db="EMBL/GenBank/DDBJ databases">
        <title>Isotopic signatures of nitrous oxide derived from detoxification processes.</title>
        <authorList>
            <person name="Behrendt U."/>
            <person name="Buchen C."/>
            <person name="Well R."/>
            <person name="Ulrich A."/>
            <person name="Rohe L."/>
            <person name="Kolb S."/>
            <person name="Schloter M."/>
            <person name="Horn M.A."/>
            <person name="Augustin J."/>
        </authorList>
    </citation>
    <scope>NUCLEOTIDE SEQUENCE [LARGE SCALE GENOMIC DNA]</scope>
    <source>
        <strain evidence="6 7">S4-C24</strain>
    </source>
</reference>
<sequence length="498" mass="53740">MEDGSTGLHLSALRKRFGATIALADGHLHVKPGEVHTLLGENGSGKSTLVKIIGGVHRPDDGGLTLDGDALTFRSPRQANAAGIATVFQEVLTAGSQSVLENIWLGTDGMFRRRRSNAEQRATAAEVLGRLVDGIRLDSPAGALSLSDRQAICIARALVRDPRVLVLDESTAALDVQTRDRLFAEMRRLKSEGCAILFISHRMDEVEEISDRVTVLRSGRTISTVDRGTMSIAQLISDMTGTSNVAEHQTQERELGPTVLRAEDLRLSPGSEPINFELRRGELVGLAGLEGHGQDEFLRRLAGLSEGNGVVTQIPADAGRRRNSGGGIAYLPRERRGESLFESMSIQENFALPTMSKDRRGPLLSAQRMAERFARAAKGLSIKLGSANDAISTLSGGNQQKVLLARWLATDPTVLLLNDPTRGVDITTKREIYAALQQLCAEGMSVVILSSEVEEHVELVDRVLVFRNQSVFAEIGRAEIGNEAIVAAYFGQKVAGVA</sequence>
<evidence type="ECO:0000256" key="4">
    <source>
        <dbReference type="ARBA" id="ARBA00022840"/>
    </source>
</evidence>
<dbReference type="CDD" id="cd03215">
    <property type="entry name" value="ABC_Carb_Monos_II"/>
    <property type="match status" value="1"/>
</dbReference>
<dbReference type="InterPro" id="IPR050107">
    <property type="entry name" value="ABC_carbohydrate_import_ATPase"/>
</dbReference>
<organism evidence="6 7">
    <name type="scientific">Arthrobacter sulfonylureivorans</name>
    <dbReference type="NCBI Taxonomy" id="2486855"/>
    <lineage>
        <taxon>Bacteria</taxon>
        <taxon>Bacillati</taxon>
        <taxon>Actinomycetota</taxon>
        <taxon>Actinomycetes</taxon>
        <taxon>Micrococcales</taxon>
        <taxon>Micrococcaceae</taxon>
        <taxon>Arthrobacter</taxon>
    </lineage>
</organism>
<dbReference type="PROSITE" id="PS00211">
    <property type="entry name" value="ABC_TRANSPORTER_1"/>
    <property type="match status" value="1"/>
</dbReference>
<evidence type="ECO:0000313" key="6">
    <source>
        <dbReference type="EMBL" id="UNK45721.1"/>
    </source>
</evidence>
<dbReference type="CDD" id="cd03216">
    <property type="entry name" value="ABC_Carb_Monos_I"/>
    <property type="match status" value="1"/>
</dbReference>
<dbReference type="Pfam" id="PF00005">
    <property type="entry name" value="ABC_tran"/>
    <property type="match status" value="2"/>
</dbReference>
<evidence type="ECO:0000259" key="5">
    <source>
        <dbReference type="PROSITE" id="PS50893"/>
    </source>
</evidence>
<dbReference type="InterPro" id="IPR017871">
    <property type="entry name" value="ABC_transporter-like_CS"/>
</dbReference>
<dbReference type="SUPFAM" id="SSF52540">
    <property type="entry name" value="P-loop containing nucleoside triphosphate hydrolases"/>
    <property type="match status" value="2"/>
</dbReference>
<dbReference type="EMBL" id="CP093326">
    <property type="protein sequence ID" value="UNK45721.1"/>
    <property type="molecule type" value="Genomic_DNA"/>
</dbReference>
<evidence type="ECO:0000256" key="1">
    <source>
        <dbReference type="ARBA" id="ARBA00022448"/>
    </source>
</evidence>
<dbReference type="InterPro" id="IPR003439">
    <property type="entry name" value="ABC_transporter-like_ATP-bd"/>
</dbReference>
<dbReference type="PANTHER" id="PTHR43790">
    <property type="entry name" value="CARBOHYDRATE TRANSPORT ATP-BINDING PROTEIN MG119-RELATED"/>
    <property type="match status" value="1"/>
</dbReference>
<feature type="domain" description="ABC transporter" evidence="5">
    <location>
        <begin position="250"/>
        <end position="493"/>
    </location>
</feature>
<proteinExistence type="predicted"/>
<keyword evidence="4 6" id="KW-0067">ATP-binding</keyword>
<dbReference type="SMART" id="SM00382">
    <property type="entry name" value="AAA"/>
    <property type="match status" value="2"/>
</dbReference>
<dbReference type="PROSITE" id="PS50893">
    <property type="entry name" value="ABC_TRANSPORTER_2"/>
    <property type="match status" value="2"/>
</dbReference>
<dbReference type="GO" id="GO:0005524">
    <property type="term" value="F:ATP binding"/>
    <property type="evidence" value="ECO:0007669"/>
    <property type="project" value="UniProtKB-KW"/>
</dbReference>
<protein>
    <submittedName>
        <fullName evidence="6">Sugar ABC transporter ATP-binding protein</fullName>
    </submittedName>
</protein>
<evidence type="ECO:0000313" key="7">
    <source>
        <dbReference type="Proteomes" id="UP000829069"/>
    </source>
</evidence>
<keyword evidence="1" id="KW-0813">Transport</keyword>
<keyword evidence="7" id="KW-1185">Reference proteome</keyword>